<proteinExistence type="predicted"/>
<evidence type="ECO:0000259" key="2">
    <source>
        <dbReference type="SMART" id="SM00014"/>
    </source>
</evidence>
<dbReference type="InterPro" id="IPR036938">
    <property type="entry name" value="PAP2/HPO_sf"/>
</dbReference>
<gene>
    <name evidence="3" type="ORF">GSOID_T00021827001</name>
</gene>
<evidence type="ECO:0000313" key="3">
    <source>
        <dbReference type="EMBL" id="CBY33872.1"/>
    </source>
</evidence>
<dbReference type="GO" id="GO:0042392">
    <property type="term" value="F:sphingosine-1-phosphate phosphatase activity"/>
    <property type="evidence" value="ECO:0007669"/>
    <property type="project" value="TreeGrafter"/>
</dbReference>
<dbReference type="InterPro" id="IPR000326">
    <property type="entry name" value="PAP2/HPO"/>
</dbReference>
<dbReference type="Gene3D" id="1.20.144.10">
    <property type="entry name" value="Phosphatidic acid phosphatase type 2/haloperoxidase"/>
    <property type="match status" value="1"/>
</dbReference>
<dbReference type="Pfam" id="PF01569">
    <property type="entry name" value="PAP2"/>
    <property type="match status" value="1"/>
</dbReference>
<name>E4YEC2_OIKDI</name>
<dbReference type="SMART" id="SM00014">
    <property type="entry name" value="acidPPc"/>
    <property type="match status" value="1"/>
</dbReference>
<evidence type="ECO:0000256" key="1">
    <source>
        <dbReference type="SAM" id="Phobius"/>
    </source>
</evidence>
<feature type="transmembrane region" description="Helical" evidence="1">
    <location>
        <begin position="161"/>
        <end position="179"/>
    </location>
</feature>
<dbReference type="Proteomes" id="UP000011014">
    <property type="component" value="Unassembled WGS sequence"/>
</dbReference>
<feature type="transmembrane region" description="Helical" evidence="1">
    <location>
        <begin position="62"/>
        <end position="80"/>
    </location>
</feature>
<reference evidence="3" key="1">
    <citation type="journal article" date="2010" name="Science">
        <title>Plasticity of animal genome architecture unmasked by rapid evolution of a pelagic tunicate.</title>
        <authorList>
            <person name="Denoeud F."/>
            <person name="Henriet S."/>
            <person name="Mungpakdee S."/>
            <person name="Aury J.M."/>
            <person name="Da Silva C."/>
            <person name="Brinkmann H."/>
            <person name="Mikhaleva J."/>
            <person name="Olsen L.C."/>
            <person name="Jubin C."/>
            <person name="Canestro C."/>
            <person name="Bouquet J.M."/>
            <person name="Danks G."/>
            <person name="Poulain J."/>
            <person name="Campsteijn C."/>
            <person name="Adamski M."/>
            <person name="Cross I."/>
            <person name="Yadetie F."/>
            <person name="Muffato M."/>
            <person name="Louis A."/>
            <person name="Butcher S."/>
            <person name="Tsagkogeorga G."/>
            <person name="Konrad A."/>
            <person name="Singh S."/>
            <person name="Jensen M.F."/>
            <person name="Cong E.H."/>
            <person name="Eikeseth-Otteraa H."/>
            <person name="Noel B."/>
            <person name="Anthouard V."/>
            <person name="Porcel B.M."/>
            <person name="Kachouri-Lafond R."/>
            <person name="Nishino A."/>
            <person name="Ugolini M."/>
            <person name="Chourrout P."/>
            <person name="Nishida H."/>
            <person name="Aasland R."/>
            <person name="Huzurbazar S."/>
            <person name="Westhof E."/>
            <person name="Delsuc F."/>
            <person name="Lehrach H."/>
            <person name="Reinhardt R."/>
            <person name="Weissenbach J."/>
            <person name="Roy S.W."/>
            <person name="Artiguenave F."/>
            <person name="Postlethwait J.H."/>
            <person name="Manak J.R."/>
            <person name="Thompson E.M."/>
            <person name="Jaillon O."/>
            <person name="Du Pasquier L."/>
            <person name="Boudinot P."/>
            <person name="Liberles D.A."/>
            <person name="Volff J.N."/>
            <person name="Philippe H."/>
            <person name="Lenhard B."/>
            <person name="Roest Crollius H."/>
            <person name="Wincker P."/>
            <person name="Chourrout D."/>
        </authorList>
    </citation>
    <scope>NUCLEOTIDE SEQUENCE [LARGE SCALE GENOMIC DNA]</scope>
</reference>
<dbReference type="EMBL" id="FN654454">
    <property type="protein sequence ID" value="CBY33872.1"/>
    <property type="molecule type" value="Genomic_DNA"/>
</dbReference>
<dbReference type="SUPFAM" id="SSF48317">
    <property type="entry name" value="Acid phosphatase/Vanadium-dependent haloperoxidase"/>
    <property type="match status" value="1"/>
</dbReference>
<keyword evidence="1" id="KW-1133">Transmembrane helix</keyword>
<dbReference type="AlphaFoldDB" id="E4YEC2"/>
<accession>E4YEC2</accession>
<organism evidence="3">
    <name type="scientific">Oikopleura dioica</name>
    <name type="common">Tunicate</name>
    <dbReference type="NCBI Taxonomy" id="34765"/>
    <lineage>
        <taxon>Eukaryota</taxon>
        <taxon>Metazoa</taxon>
        <taxon>Chordata</taxon>
        <taxon>Tunicata</taxon>
        <taxon>Appendicularia</taxon>
        <taxon>Copelata</taxon>
        <taxon>Oikopleuridae</taxon>
        <taxon>Oikopleura</taxon>
    </lineage>
</organism>
<sequence length="224" mass="25197">MRNFNKASPDKPKHDTSKKLDLKSSGAVNIFCDCILAVDKAFSASMASVCSNSRSLRIMCEVTEILGNGFVWLAIAIYHLSYPRNGLYEQSLNFLFGLILDIVACATTKQVVQRKRPKFQVGEALMIGPDQFSFPSGHASRIVFIATFLCKEFHLKSLYRVLIYLTTLWTVLSRLWLGRHYLSDIIAGSLLGACVYFFVASTWITALQIQNIILFFKNSLFLSS</sequence>
<protein>
    <recommendedName>
        <fullName evidence="2">Phosphatidic acid phosphatase type 2/haloperoxidase domain-containing protein</fullName>
    </recommendedName>
</protein>
<keyword evidence="1" id="KW-0472">Membrane</keyword>
<dbReference type="PANTHER" id="PTHR14969">
    <property type="entry name" value="SPHINGOSINE-1-PHOSPHATE PHOSPHOHYDROLASE"/>
    <property type="match status" value="1"/>
</dbReference>
<feature type="domain" description="Phosphatidic acid phosphatase type 2/haloperoxidase" evidence="2">
    <location>
        <begin position="89"/>
        <end position="200"/>
    </location>
</feature>
<keyword evidence="1" id="KW-0812">Transmembrane</keyword>
<dbReference type="PANTHER" id="PTHR14969:SF13">
    <property type="entry name" value="AT30094P"/>
    <property type="match status" value="1"/>
</dbReference>
<feature type="transmembrane region" description="Helical" evidence="1">
    <location>
        <begin position="185"/>
        <end position="207"/>
    </location>
</feature>